<keyword evidence="1" id="KW-0067">ATP-binding</keyword>
<dbReference type="SMART" id="SM00220">
    <property type="entry name" value="S_TKc"/>
    <property type="match status" value="1"/>
</dbReference>
<dbReference type="PROSITE" id="PS00107">
    <property type="entry name" value="PROTEIN_KINASE_ATP"/>
    <property type="match status" value="1"/>
</dbReference>
<dbReference type="InterPro" id="IPR011009">
    <property type="entry name" value="Kinase-like_dom_sf"/>
</dbReference>
<accession>A0A0D2HDN7</accession>
<dbReference type="Pfam" id="PF07714">
    <property type="entry name" value="PK_Tyr_Ser-Thr"/>
    <property type="match status" value="1"/>
</dbReference>
<proteinExistence type="predicted"/>
<dbReference type="EMBL" id="KN847476">
    <property type="protein sequence ID" value="KIX08663.1"/>
    <property type="molecule type" value="Genomic_DNA"/>
</dbReference>
<keyword evidence="4" id="KW-1185">Reference proteome</keyword>
<dbReference type="InterPro" id="IPR000719">
    <property type="entry name" value="Prot_kinase_dom"/>
</dbReference>
<evidence type="ECO:0000259" key="2">
    <source>
        <dbReference type="PROSITE" id="PS50011"/>
    </source>
</evidence>
<gene>
    <name evidence="3" type="ORF">Z518_03320</name>
</gene>
<dbReference type="HOGENOM" id="CLU_404459_0_0_1"/>
<dbReference type="SUPFAM" id="SSF56112">
    <property type="entry name" value="Protein kinase-like (PK-like)"/>
    <property type="match status" value="1"/>
</dbReference>
<dbReference type="PANTHER" id="PTHR24359">
    <property type="entry name" value="SERINE/THREONINE-PROTEIN KINASE SBK1"/>
    <property type="match status" value="1"/>
</dbReference>
<dbReference type="GO" id="GO:0005524">
    <property type="term" value="F:ATP binding"/>
    <property type="evidence" value="ECO:0007669"/>
    <property type="project" value="UniProtKB-UniRule"/>
</dbReference>
<organism evidence="3 4">
    <name type="scientific">Rhinocladiella mackenziei CBS 650.93</name>
    <dbReference type="NCBI Taxonomy" id="1442369"/>
    <lineage>
        <taxon>Eukaryota</taxon>
        <taxon>Fungi</taxon>
        <taxon>Dikarya</taxon>
        <taxon>Ascomycota</taxon>
        <taxon>Pezizomycotina</taxon>
        <taxon>Eurotiomycetes</taxon>
        <taxon>Chaetothyriomycetidae</taxon>
        <taxon>Chaetothyriales</taxon>
        <taxon>Herpotrichiellaceae</taxon>
        <taxon>Rhinocladiella</taxon>
    </lineage>
</organism>
<dbReference type="AlphaFoldDB" id="A0A0D2HDN7"/>
<name>A0A0D2HDN7_9EURO</name>
<dbReference type="Gene3D" id="1.10.510.10">
    <property type="entry name" value="Transferase(Phosphotransferase) domain 1"/>
    <property type="match status" value="1"/>
</dbReference>
<sequence>MVWYEQECNKDDIKLREDERDTFLRDGKGLRNGHFVISGKDNLQTDPYSLEREEEILETYFKGVLRFVVEHLPKHLVVDVFWDFYRPTRIPDTAGSFSEAVSHELEKTIRENFEGDKYFPPDLVNRIFSKEVTERIISEDPSLEDIEKTVLSAKVFNTSVKLLAVCLSARLPFKCLKKLLDSVKDLSDLNPWPILDRENGLGLRDRRLFQENIPKFFPHRFELRKGLPLADDQDDVRIFNNGEVVPIYYPSGAKKLLGEGAFGEVFEAKIHPRAHHFSKDKHEIFALKQFSGRMDSSERGNREKFDQERRALEMIQKFRTQPHDHIVRYLAAWSRRNNFYILFELASIDLKTFIAGSDDGYSQSSKPLRRKIPRQQDSRLPIIDEKFEDWIMEQVTGLAQALAYVHEITFDYRSESSLVSRNSSTLQIPHVYPYRPRAVGFHHDIKLDNVLVFNSVTRGYGTFKLGDFGSARVKLSEYYTVNRTPQMARQENGAVTYTSPDLELKGETTRKTDVWALGCVFLELMLWCFDREFTVPRFSQERLNDDKGPSRTNRFWQTTESESTAALKPCVSKKIEILRQHCRKRKYFKVWFDCVEGMLQVDAEERIRAHKLSNILSDNYRRLQYDREWDTSSISDDDGRDLEPELPIALQDSENDMADVLSAGPLDQTAAPQILVSRVD</sequence>
<dbReference type="Gene3D" id="3.30.200.20">
    <property type="entry name" value="Phosphorylase Kinase, domain 1"/>
    <property type="match status" value="1"/>
</dbReference>
<protein>
    <recommendedName>
        <fullName evidence="2">Protein kinase domain-containing protein</fullName>
    </recommendedName>
</protein>
<evidence type="ECO:0000313" key="4">
    <source>
        <dbReference type="Proteomes" id="UP000053617"/>
    </source>
</evidence>
<dbReference type="Proteomes" id="UP000053617">
    <property type="component" value="Unassembled WGS sequence"/>
</dbReference>
<dbReference type="PROSITE" id="PS50011">
    <property type="entry name" value="PROTEIN_KINASE_DOM"/>
    <property type="match status" value="1"/>
</dbReference>
<dbReference type="InterPro" id="IPR017441">
    <property type="entry name" value="Protein_kinase_ATP_BS"/>
</dbReference>
<dbReference type="VEuPathDB" id="FungiDB:Z518_03320"/>
<dbReference type="PANTHER" id="PTHR24359:SF37">
    <property type="entry name" value="PROTEIN KINASE DOMAIN-CONTAINING PROTEIN"/>
    <property type="match status" value="1"/>
</dbReference>
<dbReference type="CDD" id="cd00180">
    <property type="entry name" value="PKc"/>
    <property type="match status" value="1"/>
</dbReference>
<dbReference type="OrthoDB" id="1046782at2759"/>
<feature type="binding site" evidence="1">
    <location>
        <position position="288"/>
    </location>
    <ligand>
        <name>ATP</name>
        <dbReference type="ChEBI" id="CHEBI:30616"/>
    </ligand>
</feature>
<dbReference type="InterPro" id="IPR001245">
    <property type="entry name" value="Ser-Thr/Tyr_kinase_cat_dom"/>
</dbReference>
<feature type="domain" description="Protein kinase" evidence="2">
    <location>
        <begin position="251"/>
        <end position="623"/>
    </location>
</feature>
<dbReference type="STRING" id="1442369.A0A0D2HDN7"/>
<keyword evidence="1" id="KW-0547">Nucleotide-binding</keyword>
<dbReference type="GO" id="GO:0004674">
    <property type="term" value="F:protein serine/threonine kinase activity"/>
    <property type="evidence" value="ECO:0007669"/>
    <property type="project" value="TreeGrafter"/>
</dbReference>
<evidence type="ECO:0000256" key="1">
    <source>
        <dbReference type="PROSITE-ProRule" id="PRU10141"/>
    </source>
</evidence>
<dbReference type="GeneID" id="25291391"/>
<evidence type="ECO:0000313" key="3">
    <source>
        <dbReference type="EMBL" id="KIX08663.1"/>
    </source>
</evidence>
<reference evidence="3 4" key="1">
    <citation type="submission" date="2015-01" db="EMBL/GenBank/DDBJ databases">
        <title>The Genome Sequence of Rhinocladiella mackenzie CBS 650.93.</title>
        <authorList>
            <consortium name="The Broad Institute Genomics Platform"/>
            <person name="Cuomo C."/>
            <person name="de Hoog S."/>
            <person name="Gorbushina A."/>
            <person name="Stielow B."/>
            <person name="Teixiera M."/>
            <person name="Abouelleil A."/>
            <person name="Chapman S.B."/>
            <person name="Priest M."/>
            <person name="Young S.K."/>
            <person name="Wortman J."/>
            <person name="Nusbaum C."/>
            <person name="Birren B."/>
        </authorList>
    </citation>
    <scope>NUCLEOTIDE SEQUENCE [LARGE SCALE GENOMIC DNA]</scope>
    <source>
        <strain evidence="3 4">CBS 650.93</strain>
    </source>
</reference>
<dbReference type="RefSeq" id="XP_013275799.1">
    <property type="nucleotide sequence ID" value="XM_013420345.1"/>
</dbReference>